<evidence type="ECO:0000256" key="7">
    <source>
        <dbReference type="ARBA" id="ARBA00023122"/>
    </source>
</evidence>
<feature type="transmembrane region" description="Helical" evidence="11">
    <location>
        <begin position="115"/>
        <end position="137"/>
    </location>
</feature>
<dbReference type="AlphaFoldDB" id="A0A7W3SS55"/>
<evidence type="ECO:0000259" key="12">
    <source>
        <dbReference type="PROSITE" id="PS51371"/>
    </source>
</evidence>
<dbReference type="GO" id="GO:0005886">
    <property type="term" value="C:plasma membrane"/>
    <property type="evidence" value="ECO:0007669"/>
    <property type="project" value="UniProtKB-SubCell"/>
</dbReference>
<dbReference type="SMART" id="SM01091">
    <property type="entry name" value="CorC_HlyC"/>
    <property type="match status" value="1"/>
</dbReference>
<dbReference type="Gene3D" id="3.10.580.10">
    <property type="entry name" value="CBS-domain"/>
    <property type="match status" value="1"/>
</dbReference>
<organism evidence="14 15">
    <name type="scientific">Fontibacillus solani</name>
    <dbReference type="NCBI Taxonomy" id="1572857"/>
    <lineage>
        <taxon>Bacteria</taxon>
        <taxon>Bacillati</taxon>
        <taxon>Bacillota</taxon>
        <taxon>Bacilli</taxon>
        <taxon>Bacillales</taxon>
        <taxon>Paenibacillaceae</taxon>
        <taxon>Fontibacillus</taxon>
    </lineage>
</organism>
<keyword evidence="3" id="KW-1003">Cell membrane</keyword>
<evidence type="ECO:0000256" key="2">
    <source>
        <dbReference type="ARBA" id="ARBA00006337"/>
    </source>
</evidence>
<feature type="transmembrane region" description="Helical" evidence="11">
    <location>
        <begin position="20"/>
        <end position="44"/>
    </location>
</feature>
<keyword evidence="6 10" id="KW-1133">Transmembrane helix</keyword>
<proteinExistence type="inferred from homology"/>
<dbReference type="CDD" id="cd04590">
    <property type="entry name" value="CBS_pair_CorC_HlyC_assoc"/>
    <property type="match status" value="1"/>
</dbReference>
<dbReference type="Proteomes" id="UP000567067">
    <property type="component" value="Unassembled WGS sequence"/>
</dbReference>
<comment type="similarity">
    <text evidence="2">Belongs to the UPF0053 family.</text>
</comment>
<reference evidence="14 15" key="1">
    <citation type="submission" date="2020-08" db="EMBL/GenBank/DDBJ databases">
        <title>Genomic Encyclopedia of Type Strains, Phase III (KMG-III): the genomes of soil and plant-associated and newly described type strains.</title>
        <authorList>
            <person name="Whitman W."/>
        </authorList>
    </citation>
    <scope>NUCLEOTIDE SEQUENCE [LARGE SCALE GENOMIC DNA]</scope>
    <source>
        <strain evidence="14 15">CECT 8693</strain>
    </source>
</reference>
<gene>
    <name evidence="14" type="ORF">FHR92_001551</name>
</gene>
<dbReference type="InterPro" id="IPR044751">
    <property type="entry name" value="Ion_transp-like_CBS"/>
</dbReference>
<comment type="caution">
    <text evidence="14">The sequence shown here is derived from an EMBL/GenBank/DDBJ whole genome shotgun (WGS) entry which is preliminary data.</text>
</comment>
<feature type="domain" description="CBS" evidence="12">
    <location>
        <begin position="302"/>
        <end position="359"/>
    </location>
</feature>
<dbReference type="PROSITE" id="PS51846">
    <property type="entry name" value="CNNM"/>
    <property type="match status" value="1"/>
</dbReference>
<feature type="domain" description="CNNM transmembrane" evidence="13">
    <location>
        <begin position="15"/>
        <end position="220"/>
    </location>
</feature>
<dbReference type="InterPro" id="IPR000644">
    <property type="entry name" value="CBS_dom"/>
</dbReference>
<evidence type="ECO:0000313" key="15">
    <source>
        <dbReference type="Proteomes" id="UP000567067"/>
    </source>
</evidence>
<keyword evidence="7 9" id="KW-0129">CBS domain</keyword>
<dbReference type="RefSeq" id="WP_182535023.1">
    <property type="nucleotide sequence ID" value="NZ_JACJIP010000007.1"/>
</dbReference>
<dbReference type="PROSITE" id="PS51371">
    <property type="entry name" value="CBS"/>
    <property type="match status" value="2"/>
</dbReference>
<dbReference type="InterPro" id="IPR002550">
    <property type="entry name" value="CNNM"/>
</dbReference>
<evidence type="ECO:0000256" key="11">
    <source>
        <dbReference type="SAM" id="Phobius"/>
    </source>
</evidence>
<evidence type="ECO:0000256" key="10">
    <source>
        <dbReference type="PROSITE-ProRule" id="PRU01193"/>
    </source>
</evidence>
<sequence>MPYAAAVVNGHADFEVGKLFVNLFIVFILVLLNGFFVAAEFSLVKVRQSRLTQLVSEGNRRANYALKVNKKLDTYLSATQLGITLASLGLGWVGEPAVSELLIEPLMFKIGITDATLVSTVSVAVGFAIITFLHIVIGELAPKSLAIQKSEQTSLWLSAPLLYFYKLFLPVIWLLNASANAMLRLIGIEPAGEGEAAHSEEEIRILMNQSARSGVIDKDEMKLMDNIFDFSDMLAREVMLPRTDMDCLFTNLSFEENMKIVTDTKHSRYPVAVEDKDQIIGFVHITDILLPDHNEPLDLAEIVRPILNVPESMEVSHVLRLMQKKHSQLTLVVDEYGGTAGLLTVEAIVEEIVGDLHDEFEDERPEVEKLGEGIYSVDGRMLIEEINDLIGIEIIDNEVDSIGGWLFKELEGSPAKGKKQQFDGVTFEVAESGRLRITRVKITKEKSKSVGIEQARTDT</sequence>
<accession>A0A7W3SS55</accession>
<evidence type="ECO:0000256" key="8">
    <source>
        <dbReference type="ARBA" id="ARBA00023136"/>
    </source>
</evidence>
<comment type="subcellular location">
    <subcellularLocation>
        <location evidence="1">Cell membrane</location>
        <topology evidence="1">Multi-pass membrane protein</topology>
    </subcellularLocation>
</comment>
<evidence type="ECO:0000313" key="14">
    <source>
        <dbReference type="EMBL" id="MBA9085089.1"/>
    </source>
</evidence>
<dbReference type="InterPro" id="IPR016169">
    <property type="entry name" value="FAD-bd_PCMH_sub2"/>
</dbReference>
<dbReference type="Pfam" id="PF01595">
    <property type="entry name" value="CNNM"/>
    <property type="match status" value="1"/>
</dbReference>
<dbReference type="InterPro" id="IPR046342">
    <property type="entry name" value="CBS_dom_sf"/>
</dbReference>
<dbReference type="GO" id="GO:0050660">
    <property type="term" value="F:flavin adenine dinucleotide binding"/>
    <property type="evidence" value="ECO:0007669"/>
    <property type="project" value="InterPro"/>
</dbReference>
<dbReference type="InterPro" id="IPR005170">
    <property type="entry name" value="Transptr-assoc_dom"/>
</dbReference>
<dbReference type="InterPro" id="IPR051676">
    <property type="entry name" value="UPF0053_domain"/>
</dbReference>
<name>A0A7W3SS55_9BACL</name>
<dbReference type="Pfam" id="PF03471">
    <property type="entry name" value="CorC_HlyC"/>
    <property type="match status" value="1"/>
</dbReference>
<dbReference type="Pfam" id="PF00571">
    <property type="entry name" value="CBS"/>
    <property type="match status" value="2"/>
</dbReference>
<keyword evidence="8 10" id="KW-0472">Membrane</keyword>
<dbReference type="SUPFAM" id="SSF56176">
    <property type="entry name" value="FAD-binding/transporter-associated domain-like"/>
    <property type="match status" value="1"/>
</dbReference>
<evidence type="ECO:0000256" key="3">
    <source>
        <dbReference type="ARBA" id="ARBA00022475"/>
    </source>
</evidence>
<dbReference type="PANTHER" id="PTHR43099:SF2">
    <property type="entry name" value="UPF0053 PROTEIN YRKA"/>
    <property type="match status" value="1"/>
</dbReference>
<evidence type="ECO:0000259" key="13">
    <source>
        <dbReference type="PROSITE" id="PS51846"/>
    </source>
</evidence>
<evidence type="ECO:0000256" key="1">
    <source>
        <dbReference type="ARBA" id="ARBA00004651"/>
    </source>
</evidence>
<dbReference type="EMBL" id="JACJIP010000007">
    <property type="protein sequence ID" value="MBA9085089.1"/>
    <property type="molecule type" value="Genomic_DNA"/>
</dbReference>
<dbReference type="SUPFAM" id="SSF54631">
    <property type="entry name" value="CBS-domain pair"/>
    <property type="match status" value="1"/>
</dbReference>
<evidence type="ECO:0000256" key="6">
    <source>
        <dbReference type="ARBA" id="ARBA00022989"/>
    </source>
</evidence>
<dbReference type="InterPro" id="IPR036318">
    <property type="entry name" value="FAD-bd_PCMH-like_sf"/>
</dbReference>
<evidence type="ECO:0000256" key="9">
    <source>
        <dbReference type="PROSITE-ProRule" id="PRU00703"/>
    </source>
</evidence>
<evidence type="ECO:0000256" key="5">
    <source>
        <dbReference type="ARBA" id="ARBA00022737"/>
    </source>
</evidence>
<feature type="domain" description="CBS" evidence="12">
    <location>
        <begin position="239"/>
        <end position="299"/>
    </location>
</feature>
<keyword evidence="15" id="KW-1185">Reference proteome</keyword>
<dbReference type="PANTHER" id="PTHR43099">
    <property type="entry name" value="UPF0053 PROTEIN YRKA"/>
    <property type="match status" value="1"/>
</dbReference>
<dbReference type="Gene3D" id="3.30.465.10">
    <property type="match status" value="1"/>
</dbReference>
<protein>
    <submittedName>
        <fullName evidence="14">CBS domain containing-hemolysin-like protein</fullName>
    </submittedName>
</protein>
<evidence type="ECO:0000256" key="4">
    <source>
        <dbReference type="ARBA" id="ARBA00022692"/>
    </source>
</evidence>
<feature type="transmembrane region" description="Helical" evidence="11">
    <location>
        <begin position="157"/>
        <end position="175"/>
    </location>
</feature>
<dbReference type="FunFam" id="3.10.580.10:FF:000002">
    <property type="entry name" value="Magnesium/cobalt efflux protein CorC"/>
    <property type="match status" value="1"/>
</dbReference>
<keyword evidence="5" id="KW-0677">Repeat</keyword>
<keyword evidence="4 10" id="KW-0812">Transmembrane</keyword>